<keyword evidence="2" id="KW-0029">Amino-acid transport</keyword>
<keyword evidence="5" id="KW-1185">Reference proteome</keyword>
<dbReference type="PANTHER" id="PTHR43495:SF5">
    <property type="entry name" value="GAMMA-AMINOBUTYRIC ACID PERMEASE"/>
    <property type="match status" value="1"/>
</dbReference>
<evidence type="ECO:0000256" key="3">
    <source>
        <dbReference type="SAM" id="Phobius"/>
    </source>
</evidence>
<evidence type="ECO:0000313" key="4">
    <source>
        <dbReference type="EMBL" id="MDZ5606797.1"/>
    </source>
</evidence>
<feature type="transmembrane region" description="Helical" evidence="3">
    <location>
        <begin position="27"/>
        <end position="48"/>
    </location>
</feature>
<evidence type="ECO:0000256" key="1">
    <source>
        <dbReference type="ARBA" id="ARBA00004651"/>
    </source>
</evidence>
<organism evidence="4 5">
    <name type="scientific">Bacillus bingmayongensis</name>
    <dbReference type="NCBI Taxonomy" id="1150157"/>
    <lineage>
        <taxon>Bacteria</taxon>
        <taxon>Bacillati</taxon>
        <taxon>Bacillota</taxon>
        <taxon>Bacilli</taxon>
        <taxon>Bacillales</taxon>
        <taxon>Bacillaceae</taxon>
        <taxon>Bacillus</taxon>
    </lineage>
</organism>
<protein>
    <recommendedName>
        <fullName evidence="6">Amino acid permease</fullName>
    </recommendedName>
</protein>
<reference evidence="5" key="1">
    <citation type="submission" date="2023-11" db="EMBL/GenBank/DDBJ databases">
        <title>Genome Sequence of Bacillus pseudomycoides stain BUPM19.</title>
        <authorList>
            <person name="Farhat A."/>
        </authorList>
    </citation>
    <scope>NUCLEOTIDE SEQUENCE [LARGE SCALE GENOMIC DNA]</scope>
    <source>
        <strain evidence="5">BUPM19</strain>
    </source>
</reference>
<accession>A0ABU5JTM7</accession>
<comment type="subcellular location">
    <subcellularLocation>
        <location evidence="1">Cell membrane</location>
        <topology evidence="1">Multi-pass membrane protein</topology>
    </subcellularLocation>
</comment>
<comment type="caution">
    <text evidence="4">The sequence shown here is derived from an EMBL/GenBank/DDBJ whole genome shotgun (WGS) entry which is preliminary data.</text>
</comment>
<evidence type="ECO:0008006" key="6">
    <source>
        <dbReference type="Google" id="ProtNLM"/>
    </source>
</evidence>
<proteinExistence type="predicted"/>
<dbReference type="PANTHER" id="PTHR43495">
    <property type="entry name" value="GABA PERMEASE"/>
    <property type="match status" value="1"/>
</dbReference>
<dbReference type="EMBL" id="JAXOVW010000009">
    <property type="protein sequence ID" value="MDZ5606797.1"/>
    <property type="molecule type" value="Genomic_DNA"/>
</dbReference>
<keyword evidence="3" id="KW-0812">Transmembrane</keyword>
<name>A0ABU5JTM7_9BACI</name>
<keyword evidence="3" id="KW-1133">Transmembrane helix</keyword>
<keyword evidence="3" id="KW-0472">Membrane</keyword>
<gene>
    <name evidence="4" type="ORF">U2I54_06705</name>
</gene>
<dbReference type="Proteomes" id="UP001291930">
    <property type="component" value="Unassembled WGS sequence"/>
</dbReference>
<keyword evidence="2" id="KW-0813">Transport</keyword>
<sequence length="57" mass="6321">MKKREGEFQSIIEREKGLQRGLSTRQLSMIAIGGAIGTGLFLGSGINVSNYYHNMVY</sequence>
<evidence type="ECO:0000313" key="5">
    <source>
        <dbReference type="Proteomes" id="UP001291930"/>
    </source>
</evidence>
<evidence type="ECO:0000256" key="2">
    <source>
        <dbReference type="ARBA" id="ARBA00022970"/>
    </source>
</evidence>